<evidence type="ECO:0000256" key="1">
    <source>
        <dbReference type="ARBA" id="ARBA00004651"/>
    </source>
</evidence>
<protein>
    <submittedName>
        <fullName evidence="8">LysE family translocator</fullName>
    </submittedName>
</protein>
<dbReference type="PIRSF" id="PIRSF006324">
    <property type="entry name" value="LeuE"/>
    <property type="match status" value="1"/>
</dbReference>
<dbReference type="RefSeq" id="WP_106756170.1">
    <property type="nucleotide sequence ID" value="NZ_PXWF02000050.1"/>
</dbReference>
<evidence type="ECO:0000256" key="4">
    <source>
        <dbReference type="ARBA" id="ARBA00022692"/>
    </source>
</evidence>
<name>A0A2U2I5I9_9BURK</name>
<dbReference type="OrthoDB" id="9804822at2"/>
<evidence type="ECO:0000256" key="3">
    <source>
        <dbReference type="ARBA" id="ARBA00022475"/>
    </source>
</evidence>
<dbReference type="PANTHER" id="PTHR30086">
    <property type="entry name" value="ARGININE EXPORTER PROTEIN ARGO"/>
    <property type="match status" value="1"/>
</dbReference>
<feature type="transmembrane region" description="Helical" evidence="7">
    <location>
        <begin position="69"/>
        <end position="88"/>
    </location>
</feature>
<feature type="transmembrane region" description="Helical" evidence="7">
    <location>
        <begin position="152"/>
        <end position="173"/>
    </location>
</feature>
<keyword evidence="5 7" id="KW-1133">Transmembrane helix</keyword>
<gene>
    <name evidence="8" type="ORF">C7C56_003830</name>
</gene>
<keyword evidence="4 7" id="KW-0812">Transmembrane</keyword>
<dbReference type="Pfam" id="PF01810">
    <property type="entry name" value="LysE"/>
    <property type="match status" value="1"/>
</dbReference>
<feature type="transmembrane region" description="Helical" evidence="7">
    <location>
        <begin position="43"/>
        <end position="62"/>
    </location>
</feature>
<keyword evidence="9" id="KW-1185">Reference proteome</keyword>
<comment type="caution">
    <text evidence="8">The sequence shown here is derived from an EMBL/GenBank/DDBJ whole genome shotgun (WGS) entry which is preliminary data.</text>
</comment>
<organism evidence="8 9">
    <name type="scientific">Massilia glaciei</name>
    <dbReference type="NCBI Taxonomy" id="1524097"/>
    <lineage>
        <taxon>Bacteria</taxon>
        <taxon>Pseudomonadati</taxon>
        <taxon>Pseudomonadota</taxon>
        <taxon>Betaproteobacteria</taxon>
        <taxon>Burkholderiales</taxon>
        <taxon>Oxalobacteraceae</taxon>
        <taxon>Telluria group</taxon>
        <taxon>Massilia</taxon>
    </lineage>
</organism>
<evidence type="ECO:0000313" key="9">
    <source>
        <dbReference type="Proteomes" id="UP000241421"/>
    </source>
</evidence>
<evidence type="ECO:0000256" key="6">
    <source>
        <dbReference type="ARBA" id="ARBA00023136"/>
    </source>
</evidence>
<proteinExistence type="inferred from homology"/>
<comment type="similarity">
    <text evidence="2">Belongs to the Rht family.</text>
</comment>
<feature type="transmembrane region" description="Helical" evidence="7">
    <location>
        <begin position="193"/>
        <end position="212"/>
    </location>
</feature>
<keyword evidence="3" id="KW-1003">Cell membrane</keyword>
<evidence type="ECO:0000256" key="5">
    <source>
        <dbReference type="ARBA" id="ARBA00022989"/>
    </source>
</evidence>
<dbReference type="InterPro" id="IPR001123">
    <property type="entry name" value="LeuE-type"/>
</dbReference>
<dbReference type="AlphaFoldDB" id="A0A2U2I5I9"/>
<dbReference type="GO" id="GO:0042970">
    <property type="term" value="F:homoserine transmembrane transporter activity"/>
    <property type="evidence" value="ECO:0007669"/>
    <property type="project" value="TreeGrafter"/>
</dbReference>
<comment type="subcellular location">
    <subcellularLocation>
        <location evidence="1">Cell membrane</location>
        <topology evidence="1">Multi-pass membrane protein</topology>
    </subcellularLocation>
</comment>
<evidence type="ECO:0000256" key="7">
    <source>
        <dbReference type="SAM" id="Phobius"/>
    </source>
</evidence>
<dbReference type="GO" id="GO:0005886">
    <property type="term" value="C:plasma membrane"/>
    <property type="evidence" value="ECO:0007669"/>
    <property type="project" value="UniProtKB-SubCell"/>
</dbReference>
<sequence length="213" mass="22531">MPSHTLLAFAAISALSIMTPGPAVLLTLRNGATHGAKSVLRSAAGNIAGMFMLSAAAMLGLGALMNSSALLFGAVKLIGALYLFYIGLRALFARVPPAQDGAPESAVGAAPTSRQLFAEAILTATTNPKALLYFTALFPQFVDAKAALLPQFFTLTGIFMVLAYAIHMAYAALASRARRWLIQPRVAVWMKRVFGAVFITFGTLLLTVRRQAA</sequence>
<dbReference type="EMBL" id="PXWF02000050">
    <property type="protein sequence ID" value="PWF55021.1"/>
    <property type="molecule type" value="Genomic_DNA"/>
</dbReference>
<evidence type="ECO:0000256" key="2">
    <source>
        <dbReference type="ARBA" id="ARBA00007928"/>
    </source>
</evidence>
<dbReference type="Proteomes" id="UP000241421">
    <property type="component" value="Unassembled WGS sequence"/>
</dbReference>
<reference evidence="8 9" key="1">
    <citation type="submission" date="2018-04" db="EMBL/GenBank/DDBJ databases">
        <title>Massilia violaceinigra sp. nov., a novel purple-pigmented bacterium isolated from Tianshan glacier, Xinjiang, China.</title>
        <authorList>
            <person name="Wang H."/>
        </authorList>
    </citation>
    <scope>NUCLEOTIDE SEQUENCE [LARGE SCALE GENOMIC DNA]</scope>
    <source>
        <strain evidence="8 9">B448-2</strain>
    </source>
</reference>
<accession>A0A2U2I5I9</accession>
<dbReference type="PANTHER" id="PTHR30086:SF14">
    <property type="entry name" value="HOMOSERINE_HOMOSERINE LACTONE EFFLUX PROTEIN"/>
    <property type="match status" value="1"/>
</dbReference>
<keyword evidence="6 7" id="KW-0472">Membrane</keyword>
<evidence type="ECO:0000313" key="8">
    <source>
        <dbReference type="EMBL" id="PWF55021.1"/>
    </source>
</evidence>